<organism evidence="1 2">
    <name type="scientific">Daphnia magna</name>
    <dbReference type="NCBI Taxonomy" id="35525"/>
    <lineage>
        <taxon>Eukaryota</taxon>
        <taxon>Metazoa</taxon>
        <taxon>Ecdysozoa</taxon>
        <taxon>Arthropoda</taxon>
        <taxon>Crustacea</taxon>
        <taxon>Branchiopoda</taxon>
        <taxon>Diplostraca</taxon>
        <taxon>Cladocera</taxon>
        <taxon>Anomopoda</taxon>
        <taxon>Daphniidae</taxon>
        <taxon>Daphnia</taxon>
    </lineage>
</organism>
<comment type="caution">
    <text evidence="1">The sequence shown here is derived from an EMBL/GenBank/DDBJ whole genome shotgun (WGS) entry which is preliminary data.</text>
</comment>
<accession>A0A162S111</accession>
<dbReference type="AlphaFoldDB" id="A0A162S111"/>
<name>A0A162S111_9CRUS</name>
<reference evidence="1 2" key="1">
    <citation type="submission" date="2016-03" db="EMBL/GenBank/DDBJ databases">
        <title>EvidentialGene: Evidence-directed Construction of Genes on Genomes.</title>
        <authorList>
            <person name="Gilbert D.G."/>
            <person name="Choi J.-H."/>
            <person name="Mockaitis K."/>
            <person name="Colbourne J."/>
            <person name="Pfrender M."/>
        </authorList>
    </citation>
    <scope>NUCLEOTIDE SEQUENCE [LARGE SCALE GENOMIC DNA]</scope>
    <source>
        <strain evidence="1 2">Xinb3</strain>
        <tissue evidence="1">Complete organism</tissue>
    </source>
</reference>
<gene>
    <name evidence="1" type="ORF">APZ42_012076</name>
</gene>
<dbReference type="EMBL" id="LRGB01000084">
    <property type="protein sequence ID" value="KZS20932.1"/>
    <property type="molecule type" value="Genomic_DNA"/>
</dbReference>
<sequence length="50" mass="5958">MRGVVDMVQTTLCKEDHILLTNCYSPLRFSPYRFVSVKTARLRRRRIENS</sequence>
<protein>
    <submittedName>
        <fullName evidence="1">Uncharacterized protein</fullName>
    </submittedName>
</protein>
<keyword evidence="2" id="KW-1185">Reference proteome</keyword>
<dbReference type="Proteomes" id="UP000076858">
    <property type="component" value="Unassembled WGS sequence"/>
</dbReference>
<evidence type="ECO:0000313" key="2">
    <source>
        <dbReference type="Proteomes" id="UP000076858"/>
    </source>
</evidence>
<evidence type="ECO:0000313" key="1">
    <source>
        <dbReference type="EMBL" id="KZS20932.1"/>
    </source>
</evidence>
<proteinExistence type="predicted"/>